<feature type="domain" description="HNH nuclease" evidence="1">
    <location>
        <begin position="192"/>
        <end position="244"/>
    </location>
</feature>
<dbReference type="EMBL" id="VUOB01000091">
    <property type="protein sequence ID" value="KAA2250753.1"/>
    <property type="molecule type" value="Genomic_DNA"/>
</dbReference>
<evidence type="ECO:0000313" key="4">
    <source>
        <dbReference type="Proteomes" id="UP000323454"/>
    </source>
</evidence>
<sequence>MTERGELLARLGRLRRAQLGDVRAPHKPLLLLWLFGRFAATGSSATSYAELEEPVSRLINDFGPPVRSRAREQQRAAMPFVHLERDLWLVRDAAGVELGANTPERRSWLTDRGAVGQLRPEVEQLLAAPGTLAAAARLLLDQHFTPTLAELVCAEVGLDVAAMEVAAGAGRPARPRRGGFAEEVLRAYAYSCAMCGFDGALGRNPVGIEAAHVRWHSQDGPDELENAVALCALHHALLDLGVLGLTEDRRVRVSDLYVARSDAGRAVDALADRPLRVPRPEHRVVAEGFIAWHGRQVFRAAA</sequence>
<keyword evidence="4" id="KW-1185">Reference proteome</keyword>
<protein>
    <submittedName>
        <fullName evidence="3">Restriction endonuclease</fullName>
    </submittedName>
</protein>
<dbReference type="Proteomes" id="UP000323454">
    <property type="component" value="Unassembled WGS sequence"/>
</dbReference>
<proteinExistence type="predicted"/>
<evidence type="ECO:0000259" key="1">
    <source>
        <dbReference type="Pfam" id="PF13391"/>
    </source>
</evidence>
<dbReference type="GO" id="GO:0004519">
    <property type="term" value="F:endonuclease activity"/>
    <property type="evidence" value="ECO:0007669"/>
    <property type="project" value="UniProtKB-KW"/>
</dbReference>
<dbReference type="AlphaFoldDB" id="A0A5B2WEZ3"/>
<dbReference type="Pfam" id="PF26340">
    <property type="entry name" value="DNA-SBD_ScoMcrA"/>
    <property type="match status" value="1"/>
</dbReference>
<organism evidence="3 4">
    <name type="scientific">Solihabitans fulvus</name>
    <dbReference type="NCBI Taxonomy" id="1892852"/>
    <lineage>
        <taxon>Bacteria</taxon>
        <taxon>Bacillati</taxon>
        <taxon>Actinomycetota</taxon>
        <taxon>Actinomycetes</taxon>
        <taxon>Pseudonocardiales</taxon>
        <taxon>Pseudonocardiaceae</taxon>
        <taxon>Solihabitans</taxon>
    </lineage>
</organism>
<comment type="caution">
    <text evidence="3">The sequence shown here is derived from an EMBL/GenBank/DDBJ whole genome shotgun (WGS) entry which is preliminary data.</text>
</comment>
<dbReference type="InterPro" id="IPR011396">
    <property type="entry name" value="PT_DNA_restrict"/>
</dbReference>
<evidence type="ECO:0000259" key="2">
    <source>
        <dbReference type="Pfam" id="PF26340"/>
    </source>
</evidence>
<keyword evidence="3" id="KW-0255">Endonuclease</keyword>
<reference evidence="3 4" key="1">
    <citation type="submission" date="2019-09" db="EMBL/GenBank/DDBJ databases">
        <title>Goodfellowia gen. nov., a new genus of the Pseudonocardineae related to Actinoalloteichus, containing Goodfellowia coeruleoviolacea gen. nov., comb. nov. gen. nov., comb. nov.</title>
        <authorList>
            <person name="Labeda D."/>
        </authorList>
    </citation>
    <scope>NUCLEOTIDE SEQUENCE [LARGE SCALE GENOMIC DNA]</scope>
    <source>
        <strain evidence="3 4">AN110305</strain>
    </source>
</reference>
<dbReference type="NCBIfam" id="NF045808">
    <property type="entry name" value="PT-DNA_restrict"/>
    <property type="match status" value="1"/>
</dbReference>
<reference evidence="3 4" key="2">
    <citation type="submission" date="2019-09" db="EMBL/GenBank/DDBJ databases">
        <authorList>
            <person name="Jin C."/>
        </authorList>
    </citation>
    <scope>NUCLEOTIDE SEQUENCE [LARGE SCALE GENOMIC DNA]</scope>
    <source>
        <strain evidence="3 4">AN110305</strain>
    </source>
</reference>
<dbReference type="InterPro" id="IPR003615">
    <property type="entry name" value="HNH_nuc"/>
</dbReference>
<dbReference type="InterPro" id="IPR058813">
    <property type="entry name" value="DNA-SBD_ScoMcrA"/>
</dbReference>
<dbReference type="PIRSF" id="PIRSF030850">
    <property type="entry name" value="UCP030850"/>
    <property type="match status" value="1"/>
</dbReference>
<evidence type="ECO:0000313" key="3">
    <source>
        <dbReference type="EMBL" id="KAA2250753.1"/>
    </source>
</evidence>
<dbReference type="Pfam" id="PF13391">
    <property type="entry name" value="HNH_2"/>
    <property type="match status" value="1"/>
</dbReference>
<dbReference type="CDD" id="cd00085">
    <property type="entry name" value="HNHc"/>
    <property type="match status" value="1"/>
</dbReference>
<accession>A0A5B2WEZ3</accession>
<name>A0A5B2WEZ3_9PSEU</name>
<feature type="domain" description="ScoMcrA-like DNA sulfur-binding" evidence="2">
    <location>
        <begin position="6"/>
        <end position="159"/>
    </location>
</feature>
<keyword evidence="3" id="KW-0540">Nuclease</keyword>
<keyword evidence="3" id="KW-0378">Hydrolase</keyword>
<gene>
    <name evidence="3" type="ORF">F0L68_38715</name>
</gene>
<dbReference type="OrthoDB" id="4464809at2"/>